<sequence>MIKPTPEIKNLDWPRIMKEIKETPESEVDKVATAFGRITQHIIDLTWQEIELARALKDQETVIKHQIKMEVMKSARHIFHDCYKHLVGRKAWHE</sequence>
<name>A0ABV6YWT5_UNCC1</name>
<accession>A0ABV6YWT5</accession>
<comment type="caution">
    <text evidence="1">The sequence shown here is derived from an EMBL/GenBank/DDBJ whole genome shotgun (WGS) entry which is preliminary data.</text>
</comment>
<gene>
    <name evidence="1" type="ORF">ACFL27_10800</name>
</gene>
<organism evidence="1 2">
    <name type="scientific">candidate division CSSED10-310 bacterium</name>
    <dbReference type="NCBI Taxonomy" id="2855610"/>
    <lineage>
        <taxon>Bacteria</taxon>
        <taxon>Bacteria division CSSED10-310</taxon>
    </lineage>
</organism>
<keyword evidence="2" id="KW-1185">Reference proteome</keyword>
<protein>
    <submittedName>
        <fullName evidence="1">Uncharacterized protein</fullName>
    </submittedName>
</protein>
<proteinExistence type="predicted"/>
<evidence type="ECO:0000313" key="2">
    <source>
        <dbReference type="Proteomes" id="UP001594351"/>
    </source>
</evidence>
<dbReference type="EMBL" id="JBHPBY010000115">
    <property type="protein sequence ID" value="MFC1850670.1"/>
    <property type="molecule type" value="Genomic_DNA"/>
</dbReference>
<evidence type="ECO:0000313" key="1">
    <source>
        <dbReference type="EMBL" id="MFC1850670.1"/>
    </source>
</evidence>
<dbReference type="Proteomes" id="UP001594351">
    <property type="component" value="Unassembled WGS sequence"/>
</dbReference>
<reference evidence="1 2" key="1">
    <citation type="submission" date="2024-09" db="EMBL/GenBank/DDBJ databases">
        <title>Laminarin stimulates single cell rates of sulfate reduction while oxygen inhibits transcriptomic activity in coastal marine sediment.</title>
        <authorList>
            <person name="Lindsay M."/>
            <person name="Orcutt B."/>
            <person name="Emerson D."/>
            <person name="Stepanauskas R."/>
            <person name="D'Angelo T."/>
        </authorList>
    </citation>
    <scope>NUCLEOTIDE SEQUENCE [LARGE SCALE GENOMIC DNA]</scope>
    <source>
        <strain evidence="1">SAG AM-311-K15</strain>
    </source>
</reference>